<protein>
    <submittedName>
        <fullName evidence="1">Uncharacterized protein</fullName>
    </submittedName>
</protein>
<evidence type="ECO:0000313" key="1">
    <source>
        <dbReference type="EMBL" id="KAK2195620.1"/>
    </source>
</evidence>
<dbReference type="RefSeq" id="XP_067802463.1">
    <property type="nucleotide sequence ID" value="XM_067948312.1"/>
</dbReference>
<dbReference type="Proteomes" id="UP001214638">
    <property type="component" value="Unassembled WGS sequence"/>
</dbReference>
<comment type="caution">
    <text evidence="1">The sequence shown here is derived from an EMBL/GenBank/DDBJ whole genome shotgun (WGS) entry which is preliminary data.</text>
</comment>
<name>A0AAD9PIQ4_9APIC</name>
<dbReference type="AlphaFoldDB" id="A0AAD9PIQ4"/>
<gene>
    <name evidence="1" type="ORF">BdWA1_003298</name>
</gene>
<dbReference type="GeneID" id="94337595"/>
<accession>A0AAD9PIQ4</accession>
<dbReference type="EMBL" id="JALLKP010000004">
    <property type="protein sequence ID" value="KAK2195620.1"/>
    <property type="molecule type" value="Genomic_DNA"/>
</dbReference>
<organism evidence="1 2">
    <name type="scientific">Babesia duncani</name>
    <dbReference type="NCBI Taxonomy" id="323732"/>
    <lineage>
        <taxon>Eukaryota</taxon>
        <taxon>Sar</taxon>
        <taxon>Alveolata</taxon>
        <taxon>Apicomplexa</taxon>
        <taxon>Aconoidasida</taxon>
        <taxon>Piroplasmida</taxon>
        <taxon>Babesiidae</taxon>
        <taxon>Babesia</taxon>
    </lineage>
</organism>
<reference evidence="1" key="1">
    <citation type="journal article" date="2023" name="Nat. Microbiol.">
        <title>Babesia duncani multi-omics identifies virulence factors and drug targets.</title>
        <authorList>
            <person name="Singh P."/>
            <person name="Lonardi S."/>
            <person name="Liang Q."/>
            <person name="Vydyam P."/>
            <person name="Khabirova E."/>
            <person name="Fang T."/>
            <person name="Gihaz S."/>
            <person name="Thekkiniath J."/>
            <person name="Munshi M."/>
            <person name="Abel S."/>
            <person name="Ciampossin L."/>
            <person name="Batugedara G."/>
            <person name="Gupta M."/>
            <person name="Lu X.M."/>
            <person name="Lenz T."/>
            <person name="Chakravarty S."/>
            <person name="Cornillot E."/>
            <person name="Hu Y."/>
            <person name="Ma W."/>
            <person name="Gonzalez L.M."/>
            <person name="Sanchez S."/>
            <person name="Estrada K."/>
            <person name="Sanchez-Flores A."/>
            <person name="Montero E."/>
            <person name="Harb O.S."/>
            <person name="Le Roch K.G."/>
            <person name="Mamoun C.B."/>
        </authorList>
    </citation>
    <scope>NUCLEOTIDE SEQUENCE</scope>
    <source>
        <strain evidence="1">WA1</strain>
    </source>
</reference>
<dbReference type="KEGG" id="bdw:94337595"/>
<keyword evidence="2" id="KW-1185">Reference proteome</keyword>
<sequence length="158" mass="18543">MEQIGCTRVLSGAPKSLLDEDALDKIYLREKRGTQVHMGEEPFYDLMQLDSSLEELFHQANEPFESHELMHRFRLRVSRRICAFSSILKRLARQIESADSVIHQHIKLKTLHSFYQERLARHKARLCEWWSRNERTYHSLCLSSYVAQTCVAAPGRQV</sequence>
<evidence type="ECO:0000313" key="2">
    <source>
        <dbReference type="Proteomes" id="UP001214638"/>
    </source>
</evidence>
<proteinExistence type="predicted"/>